<proteinExistence type="predicted"/>
<accession>A0A1F5UQY4</accession>
<dbReference type="Pfam" id="PF05960">
    <property type="entry name" value="DUF885"/>
    <property type="match status" value="1"/>
</dbReference>
<comment type="caution">
    <text evidence="1">The sequence shown here is derived from an EMBL/GenBank/DDBJ whole genome shotgun (WGS) entry which is preliminary data.</text>
</comment>
<sequence>MAYARDNLGTPLQNEIDRYIVWPGQACTYKIGELKILELREKMKQALGERFDIKAFHNLTLMNGGMPLALIEQVVARYIEEQMKARPLTHN</sequence>
<evidence type="ECO:0000313" key="2">
    <source>
        <dbReference type="Proteomes" id="UP000179157"/>
    </source>
</evidence>
<reference evidence="1 2" key="1">
    <citation type="journal article" date="2016" name="Nat. Commun.">
        <title>Thousands of microbial genomes shed light on interconnected biogeochemical processes in an aquifer system.</title>
        <authorList>
            <person name="Anantharaman K."/>
            <person name="Brown C.T."/>
            <person name="Hug L.A."/>
            <person name="Sharon I."/>
            <person name="Castelle C.J."/>
            <person name="Probst A.J."/>
            <person name="Thomas B.C."/>
            <person name="Singh A."/>
            <person name="Wilkins M.J."/>
            <person name="Karaoz U."/>
            <person name="Brodie E.L."/>
            <person name="Williams K.H."/>
            <person name="Hubbard S.S."/>
            <person name="Banfield J.F."/>
        </authorList>
    </citation>
    <scope>NUCLEOTIDE SEQUENCE [LARGE SCALE GENOMIC DNA]</scope>
    <source>
        <strain evidence="2">RBG_16_55_9</strain>
    </source>
</reference>
<gene>
    <name evidence="1" type="ORF">A2Z21_07555</name>
</gene>
<dbReference type="InterPro" id="IPR010281">
    <property type="entry name" value="DUF885"/>
</dbReference>
<dbReference type="PANTHER" id="PTHR33361">
    <property type="entry name" value="GLR0591 PROTEIN"/>
    <property type="match status" value="1"/>
</dbReference>
<evidence type="ECO:0008006" key="3">
    <source>
        <dbReference type="Google" id="ProtNLM"/>
    </source>
</evidence>
<protein>
    <recommendedName>
        <fullName evidence="3">DUF885 domain-containing protein</fullName>
    </recommendedName>
</protein>
<dbReference type="EMBL" id="MFGX01000102">
    <property type="protein sequence ID" value="OGF53545.1"/>
    <property type="molecule type" value="Genomic_DNA"/>
</dbReference>
<name>A0A1F5UQY4_FRAXR</name>
<dbReference type="PANTHER" id="PTHR33361:SF2">
    <property type="entry name" value="DUF885 DOMAIN-CONTAINING PROTEIN"/>
    <property type="match status" value="1"/>
</dbReference>
<organism evidence="1 2">
    <name type="scientific">Fraserbacteria sp. (strain RBG_16_55_9)</name>
    <dbReference type="NCBI Taxonomy" id="1817864"/>
    <lineage>
        <taxon>Bacteria</taxon>
        <taxon>Candidatus Fraseribacteriota</taxon>
    </lineage>
</organism>
<dbReference type="Proteomes" id="UP000179157">
    <property type="component" value="Unassembled WGS sequence"/>
</dbReference>
<evidence type="ECO:0000313" key="1">
    <source>
        <dbReference type="EMBL" id="OGF53545.1"/>
    </source>
</evidence>
<dbReference type="AlphaFoldDB" id="A0A1F5UQY4"/>